<dbReference type="PROSITE" id="PS50011">
    <property type="entry name" value="PROTEIN_KINASE_DOM"/>
    <property type="match status" value="1"/>
</dbReference>
<gene>
    <name evidence="9" type="ORF">KDK_60990</name>
</gene>
<dbReference type="CDD" id="cd14014">
    <property type="entry name" value="STKc_PknB_like"/>
    <property type="match status" value="1"/>
</dbReference>
<protein>
    <recommendedName>
        <fullName evidence="8">Protein kinase domain-containing protein</fullName>
    </recommendedName>
</protein>
<feature type="binding site" evidence="6">
    <location>
        <position position="45"/>
    </location>
    <ligand>
        <name>ATP</name>
        <dbReference type="ChEBI" id="CHEBI:30616"/>
    </ligand>
</feature>
<evidence type="ECO:0000259" key="8">
    <source>
        <dbReference type="PROSITE" id="PS50011"/>
    </source>
</evidence>
<evidence type="ECO:0000256" key="1">
    <source>
        <dbReference type="ARBA" id="ARBA00022527"/>
    </source>
</evidence>
<feature type="domain" description="Protein kinase" evidence="8">
    <location>
        <begin position="16"/>
        <end position="267"/>
    </location>
</feature>
<keyword evidence="10" id="KW-1185">Reference proteome</keyword>
<keyword evidence="7" id="KW-0472">Membrane</keyword>
<dbReference type="Pfam" id="PF00069">
    <property type="entry name" value="Pkinase"/>
    <property type="match status" value="1"/>
</dbReference>
<evidence type="ECO:0000313" key="10">
    <source>
        <dbReference type="Proteomes" id="UP000287188"/>
    </source>
</evidence>
<organism evidence="9 10">
    <name type="scientific">Dictyobacter kobayashii</name>
    <dbReference type="NCBI Taxonomy" id="2014872"/>
    <lineage>
        <taxon>Bacteria</taxon>
        <taxon>Bacillati</taxon>
        <taxon>Chloroflexota</taxon>
        <taxon>Ktedonobacteria</taxon>
        <taxon>Ktedonobacterales</taxon>
        <taxon>Dictyobacteraceae</taxon>
        <taxon>Dictyobacter</taxon>
    </lineage>
</organism>
<dbReference type="InterPro" id="IPR011009">
    <property type="entry name" value="Kinase-like_dom_sf"/>
</dbReference>
<dbReference type="InterPro" id="IPR000719">
    <property type="entry name" value="Prot_kinase_dom"/>
</dbReference>
<dbReference type="InterPro" id="IPR008271">
    <property type="entry name" value="Ser/Thr_kinase_AS"/>
</dbReference>
<dbReference type="PROSITE" id="PS00107">
    <property type="entry name" value="PROTEIN_KINASE_ATP"/>
    <property type="match status" value="1"/>
</dbReference>
<proteinExistence type="predicted"/>
<dbReference type="GO" id="GO:0004674">
    <property type="term" value="F:protein serine/threonine kinase activity"/>
    <property type="evidence" value="ECO:0007669"/>
    <property type="project" value="UniProtKB-KW"/>
</dbReference>
<evidence type="ECO:0000256" key="7">
    <source>
        <dbReference type="SAM" id="Phobius"/>
    </source>
</evidence>
<keyword evidence="2" id="KW-0808">Transferase</keyword>
<evidence type="ECO:0000256" key="3">
    <source>
        <dbReference type="ARBA" id="ARBA00022741"/>
    </source>
</evidence>
<keyword evidence="7" id="KW-1133">Transmembrane helix</keyword>
<feature type="transmembrane region" description="Helical" evidence="7">
    <location>
        <begin position="341"/>
        <end position="364"/>
    </location>
</feature>
<evidence type="ECO:0000256" key="2">
    <source>
        <dbReference type="ARBA" id="ARBA00022679"/>
    </source>
</evidence>
<dbReference type="RefSeq" id="WP_126554969.1">
    <property type="nucleotide sequence ID" value="NZ_BIFS01000002.1"/>
</dbReference>
<keyword evidence="3 6" id="KW-0547">Nucleotide-binding</keyword>
<reference evidence="10" key="1">
    <citation type="submission" date="2018-12" db="EMBL/GenBank/DDBJ databases">
        <title>Tengunoibacter tsumagoiensis gen. nov., sp. nov., Dictyobacter kobayashii sp. nov., D. alpinus sp. nov., and D. joshuensis sp. nov. and description of Dictyobacteraceae fam. nov. within the order Ktedonobacterales isolated from Tengu-no-mugimeshi.</title>
        <authorList>
            <person name="Wang C.M."/>
            <person name="Zheng Y."/>
            <person name="Sakai Y."/>
            <person name="Toyoda A."/>
            <person name="Minakuchi Y."/>
            <person name="Abe K."/>
            <person name="Yokota A."/>
            <person name="Yabe S."/>
        </authorList>
    </citation>
    <scope>NUCLEOTIDE SEQUENCE [LARGE SCALE GENOMIC DNA]</scope>
    <source>
        <strain evidence="10">Uno11</strain>
    </source>
</reference>
<dbReference type="GO" id="GO:0005524">
    <property type="term" value="F:ATP binding"/>
    <property type="evidence" value="ECO:0007669"/>
    <property type="project" value="UniProtKB-UniRule"/>
</dbReference>
<dbReference type="EMBL" id="BIFS01000002">
    <property type="protein sequence ID" value="GCE22299.1"/>
    <property type="molecule type" value="Genomic_DNA"/>
</dbReference>
<dbReference type="PANTHER" id="PTHR24350">
    <property type="entry name" value="SERINE/THREONINE-PROTEIN KINASE IAL-RELATED"/>
    <property type="match status" value="1"/>
</dbReference>
<dbReference type="PROSITE" id="PS00108">
    <property type="entry name" value="PROTEIN_KINASE_ST"/>
    <property type="match status" value="1"/>
</dbReference>
<keyword evidence="5 6" id="KW-0067">ATP-binding</keyword>
<name>A0A402ATA0_9CHLR</name>
<dbReference type="OrthoDB" id="9801841at2"/>
<dbReference type="InterPro" id="IPR017441">
    <property type="entry name" value="Protein_kinase_ATP_BS"/>
</dbReference>
<keyword evidence="1" id="KW-0723">Serine/threonine-protein kinase</keyword>
<accession>A0A402ATA0</accession>
<keyword evidence="4" id="KW-0418">Kinase</keyword>
<dbReference type="Gene3D" id="1.10.510.10">
    <property type="entry name" value="Transferase(Phosphotransferase) domain 1"/>
    <property type="match status" value="1"/>
</dbReference>
<dbReference type="Gene3D" id="2.60.120.560">
    <property type="entry name" value="Exo-inulinase, domain 1"/>
    <property type="match status" value="1"/>
</dbReference>
<dbReference type="AlphaFoldDB" id="A0A402ATA0"/>
<evidence type="ECO:0000256" key="6">
    <source>
        <dbReference type="PROSITE-ProRule" id="PRU10141"/>
    </source>
</evidence>
<evidence type="ECO:0000256" key="5">
    <source>
        <dbReference type="ARBA" id="ARBA00022840"/>
    </source>
</evidence>
<evidence type="ECO:0000256" key="4">
    <source>
        <dbReference type="ARBA" id="ARBA00022777"/>
    </source>
</evidence>
<dbReference type="Proteomes" id="UP000287188">
    <property type="component" value="Unassembled WGS sequence"/>
</dbReference>
<dbReference type="SUPFAM" id="SSF56112">
    <property type="entry name" value="Protein kinase-like (PK-like)"/>
    <property type="match status" value="1"/>
</dbReference>
<dbReference type="InterPro" id="IPR030616">
    <property type="entry name" value="Aur-like"/>
</dbReference>
<sequence>MASLIGTWIGQRLGNYQLKQLVGQGGFAEVYLGEHIYLKTPVAIKVLSTQLAQEDQEGFLNEARIIAHLKHPDILSILEFGVQEGTPFLVMDYAPNGSLRERYRRQAHLTPIMVLPHVKQVAAALQYAHQEHIIHRDVKPENILLGAQDEALLSDFGMALGTRSSRTQNMEELAGTLAYMAPEMLQGRPVPASDQYALAIVLYEWLSGDYPFHGTFTEIASQHLMVPPPPIKNPAVSPEVEAVILRALAKRPEQRFESVQAFADAFEQSILEVGRTFRAPSGWLPPGVYQQLRTAPSIEGQPTIRESSLPTKVQTPTEATAILPPPPTKIVRSRKGLPRSLTIALVVLVLLTITGGLILAYSGFGVRQPASKGQVQISTPSTAAGSISAADWQNRYEQVTSQKPFLTDPLSQNVNGWDSGVASNRSCLFTRGAYHVSSLKPYALGLCGKGLNDKFSNIAYQVQMTILRGNEGGLSFRLSVPSSTQVLAYIFDVNRNGTYNLWSINGHYEILLYRSSSLIKTSLNQPNLLCVIAQGNQIALYINKHYVASIVDRSAATGSIGLFARSLPATTEVAFSNLTLWRL</sequence>
<dbReference type="SMART" id="SM00220">
    <property type="entry name" value="S_TKc"/>
    <property type="match status" value="1"/>
</dbReference>
<keyword evidence="7" id="KW-0812">Transmembrane</keyword>
<evidence type="ECO:0000313" key="9">
    <source>
        <dbReference type="EMBL" id="GCE22299.1"/>
    </source>
</evidence>
<comment type="caution">
    <text evidence="9">The sequence shown here is derived from an EMBL/GenBank/DDBJ whole genome shotgun (WGS) entry which is preliminary data.</text>
</comment>